<dbReference type="STRING" id="868131.MSWAN_0810"/>
<sequence length="390" mass="44572">MKIDVHYLSFMIILNMFMSKFKLNIGSYNMNGKIFLLENGNELIKMEEREYASELILQDLIADYPDLLAGDQMDEENPRKWLLVKKEQELYLEEEGSNVVYLDHLFVDQDGVPTLVEVKRSSDTRIRREVVGQMLDYASNAVVYLQVEEMMSSVESNFSGHEMGDILSYKLGFDGDPDEFWLKVKTNLQAGKVRMIFLADSIPPELKRIVEFLNEQMDPAEAFAVEVKQYVGEGLKTLVPRLTGQTAEAQKKRNISKKLDERIFFENLDDAGKDFFKGLFEFSRKNDLKVIWGTKSFSLNVDLNGNNVTVLRGYCNLSAFKQVLFVIFGSISSKVPDGKSIVDEYAKGMDGVAVKVSDGYRLDINDNLNKNQLEKFYEVLTHVIGMIRVS</sequence>
<reference evidence="1 2" key="1">
    <citation type="journal article" date="2014" name="Int. J. Syst. Evol. Microbiol.">
        <title>Methanobacterium paludis sp. nov. and a novel strain of Methanobacterium lacus isolated from northern peatlands.</title>
        <authorList>
            <person name="Cadillo-Quiroz H."/>
            <person name="Brauer S.L."/>
            <person name="Goodson N."/>
            <person name="Yavitt J.B."/>
            <person name="Zinder S.H."/>
        </authorList>
    </citation>
    <scope>NUCLEOTIDE SEQUENCE [LARGE SCALE GENOMIC DNA]</scope>
    <source>
        <strain evidence="2">DSM 25820 / JCM 18151 / SWAN1</strain>
    </source>
</reference>
<dbReference type="GO" id="GO:0003676">
    <property type="term" value="F:nucleic acid binding"/>
    <property type="evidence" value="ECO:0007669"/>
    <property type="project" value="InterPro"/>
</dbReference>
<evidence type="ECO:0008006" key="3">
    <source>
        <dbReference type="Google" id="ProtNLM"/>
    </source>
</evidence>
<organism evidence="1 2">
    <name type="scientific">Methanobacterium paludis (strain DSM 25820 / JCM 18151 / SWAN1)</name>
    <dbReference type="NCBI Taxonomy" id="868131"/>
    <lineage>
        <taxon>Archaea</taxon>
        <taxon>Methanobacteriati</taxon>
        <taxon>Methanobacteriota</taxon>
        <taxon>Methanomada group</taxon>
        <taxon>Methanobacteria</taxon>
        <taxon>Methanobacteriales</taxon>
        <taxon>Methanobacteriaceae</taxon>
        <taxon>Methanobacterium</taxon>
    </lineage>
</organism>
<dbReference type="Gene3D" id="3.40.1350.10">
    <property type="match status" value="1"/>
</dbReference>
<gene>
    <name evidence="1" type="ordered locus">MSWAN_0810</name>
</gene>
<dbReference type="EMBL" id="CP002772">
    <property type="protein sequence ID" value="AEG17838.1"/>
    <property type="molecule type" value="Genomic_DNA"/>
</dbReference>
<evidence type="ECO:0000313" key="1">
    <source>
        <dbReference type="EMBL" id="AEG17838.1"/>
    </source>
</evidence>
<protein>
    <recommendedName>
        <fullName evidence="3">DUF91 domain-containing protein</fullName>
    </recommendedName>
</protein>
<evidence type="ECO:0000313" key="2">
    <source>
        <dbReference type="Proteomes" id="UP000009231"/>
    </source>
</evidence>
<name>F6D1N5_METPW</name>
<dbReference type="HOGENOM" id="CLU_057493_0_0_2"/>
<keyword evidence="2" id="KW-1185">Reference proteome</keyword>
<dbReference type="Proteomes" id="UP000009231">
    <property type="component" value="Chromosome"/>
</dbReference>
<accession>F6D1N5</accession>
<dbReference type="eggNOG" id="arCOG07683">
    <property type="taxonomic scope" value="Archaea"/>
</dbReference>
<proteinExistence type="predicted"/>
<dbReference type="AlphaFoldDB" id="F6D1N5"/>
<dbReference type="KEGG" id="mew:MSWAN_0810"/>
<dbReference type="InterPro" id="IPR011856">
    <property type="entry name" value="tRNA_endonuc-like_dom_sf"/>
</dbReference>